<dbReference type="CDD" id="cd12912">
    <property type="entry name" value="PDC2_MCP_like"/>
    <property type="match status" value="1"/>
</dbReference>
<evidence type="ECO:0000256" key="8">
    <source>
        <dbReference type="ARBA" id="ARBA00029447"/>
    </source>
</evidence>
<feature type="transmembrane region" description="Helical" evidence="10">
    <location>
        <begin position="296"/>
        <end position="318"/>
    </location>
</feature>
<gene>
    <name evidence="13" type="ORF">BHU72_05405</name>
</gene>
<dbReference type="RefSeq" id="WP_069702375.1">
    <property type="nucleotide sequence ID" value="NZ_MJAT01000033.1"/>
</dbReference>
<dbReference type="SMART" id="SM00304">
    <property type="entry name" value="HAMP"/>
    <property type="match status" value="1"/>
</dbReference>
<evidence type="ECO:0000256" key="1">
    <source>
        <dbReference type="ARBA" id="ARBA00004651"/>
    </source>
</evidence>
<comment type="caution">
    <text evidence="13">The sequence shown here is derived from an EMBL/GenBank/DDBJ whole genome shotgun (WGS) entry which is preliminary data.</text>
</comment>
<feature type="domain" description="Methyl-accepting transducer" evidence="11">
    <location>
        <begin position="392"/>
        <end position="629"/>
    </location>
</feature>
<dbReference type="CDD" id="cd12913">
    <property type="entry name" value="PDC1_MCP_like"/>
    <property type="match status" value="1"/>
</dbReference>
<dbReference type="SUPFAM" id="SSF103190">
    <property type="entry name" value="Sensory domain-like"/>
    <property type="match status" value="1"/>
</dbReference>
<evidence type="ECO:0000256" key="4">
    <source>
        <dbReference type="ARBA" id="ARBA00022692"/>
    </source>
</evidence>
<keyword evidence="2" id="KW-1003">Cell membrane</keyword>
<dbReference type="GO" id="GO:0005886">
    <property type="term" value="C:plasma membrane"/>
    <property type="evidence" value="ECO:0007669"/>
    <property type="project" value="UniProtKB-SubCell"/>
</dbReference>
<keyword evidence="7 9" id="KW-0807">Transducer</keyword>
<keyword evidence="3" id="KW-0145">Chemotaxis</keyword>
<protein>
    <recommendedName>
        <fullName evidence="15">Chemotaxis protein</fullName>
    </recommendedName>
</protein>
<keyword evidence="5 10" id="KW-1133">Transmembrane helix</keyword>
<dbReference type="STRING" id="1390249.BHU72_05405"/>
<dbReference type="PANTHER" id="PTHR32089:SF112">
    <property type="entry name" value="LYSOZYME-LIKE PROTEIN-RELATED"/>
    <property type="match status" value="1"/>
</dbReference>
<dbReference type="SUPFAM" id="SSF58104">
    <property type="entry name" value="Methyl-accepting chemotaxis protein (MCP) signaling domain"/>
    <property type="match status" value="1"/>
</dbReference>
<dbReference type="GO" id="GO:0007165">
    <property type="term" value="P:signal transduction"/>
    <property type="evidence" value="ECO:0007669"/>
    <property type="project" value="UniProtKB-KW"/>
</dbReference>
<evidence type="ECO:0000256" key="2">
    <source>
        <dbReference type="ARBA" id="ARBA00022475"/>
    </source>
</evidence>
<evidence type="ECO:0000256" key="7">
    <source>
        <dbReference type="ARBA" id="ARBA00023224"/>
    </source>
</evidence>
<dbReference type="PROSITE" id="PS50885">
    <property type="entry name" value="HAMP"/>
    <property type="match status" value="1"/>
</dbReference>
<evidence type="ECO:0000259" key="11">
    <source>
        <dbReference type="PROSITE" id="PS50111"/>
    </source>
</evidence>
<dbReference type="PANTHER" id="PTHR32089">
    <property type="entry name" value="METHYL-ACCEPTING CHEMOTAXIS PROTEIN MCPB"/>
    <property type="match status" value="1"/>
</dbReference>
<evidence type="ECO:0000259" key="12">
    <source>
        <dbReference type="PROSITE" id="PS50885"/>
    </source>
</evidence>
<dbReference type="Pfam" id="PF00672">
    <property type="entry name" value="HAMP"/>
    <property type="match status" value="1"/>
</dbReference>
<dbReference type="InterPro" id="IPR029151">
    <property type="entry name" value="Sensor-like_sf"/>
</dbReference>
<keyword evidence="4 10" id="KW-0812">Transmembrane</keyword>
<dbReference type="GO" id="GO:0006935">
    <property type="term" value="P:chemotaxis"/>
    <property type="evidence" value="ECO:0007669"/>
    <property type="project" value="UniProtKB-KW"/>
</dbReference>
<evidence type="ECO:0000256" key="3">
    <source>
        <dbReference type="ARBA" id="ARBA00022500"/>
    </source>
</evidence>
<dbReference type="Proteomes" id="UP000095255">
    <property type="component" value="Unassembled WGS sequence"/>
</dbReference>
<comment type="subcellular location">
    <subcellularLocation>
        <location evidence="1">Cell membrane</location>
        <topology evidence="1">Multi-pass membrane protein</topology>
    </subcellularLocation>
</comment>
<dbReference type="CDD" id="cd06225">
    <property type="entry name" value="HAMP"/>
    <property type="match status" value="1"/>
</dbReference>
<accession>A0A1E5L4R2</accession>
<sequence length="679" mass="75233">MERKFVTGIRIKMFVAVILSTMLILGSLSGVIYMKAKDIIHNGVQEQLTSYKDKVSNDVEKVLLDAGQDVEQLNENHYVREFVKRATDKNNVRTTAGYRELIKTLNLIREKNENMLNIYVGIDAINYLIIHDEFVLPPEFDMSQRGWYKAAIANKGLTITEPYVDVSTQSIVITVCTPIYEENGDLLGVAGMDISLDRISEIMGSFSYKDSGHAVLIDTVGKFIYHKNADLILDKTVAEIEEWKSISGGLLSGKAEIETVKFNEQENYIAYAPVDISKWVVALVVPIEEAEEQLAAFRYIFTIALLLAVIILSIILFVSTGSILKQIPPLLLAFNQASNGDLTARVTSKTNDELGLLSNGFNQMISSQQKVIHEVTDVTHDIFDLVEKTEKNLVEFNANVEEVSATTQQISAGMEETAASMQEMNASSVEIELAMERIADKAREGSNSAKEINQRAINLKDSAVSSRANATRVYEDSNTKLRAAIKESKAIDKIQVLSQAILEITAQTNLLALNAAIEAARVGEAGRGFAVVADEIRKLAEDSKDTVNKIQEVTSTVFSSVDNLVKSSEDMLTFVENQVVKDYEVMVNTGEVYSKDAKYVEEIMVEFKDISEQMLDSIQSMMRVIHEVTLSANEGASGISAIAENAGVFSVRTEEIVEQMIVMKDNTNKLNAMISKFKV</sequence>
<dbReference type="EMBL" id="MJAT01000033">
    <property type="protein sequence ID" value="OEH85048.1"/>
    <property type="molecule type" value="Genomic_DNA"/>
</dbReference>
<name>A0A1E5L4R2_9FIRM</name>
<dbReference type="InterPro" id="IPR033479">
    <property type="entry name" value="dCache_1"/>
</dbReference>
<evidence type="ECO:0000256" key="10">
    <source>
        <dbReference type="SAM" id="Phobius"/>
    </source>
</evidence>
<dbReference type="AlphaFoldDB" id="A0A1E5L4R2"/>
<evidence type="ECO:0000313" key="14">
    <source>
        <dbReference type="Proteomes" id="UP000095255"/>
    </source>
</evidence>
<dbReference type="Pfam" id="PF00015">
    <property type="entry name" value="MCPsignal"/>
    <property type="match status" value="1"/>
</dbReference>
<dbReference type="Gene3D" id="3.30.450.20">
    <property type="entry name" value="PAS domain"/>
    <property type="match status" value="2"/>
</dbReference>
<dbReference type="InterPro" id="IPR003660">
    <property type="entry name" value="HAMP_dom"/>
</dbReference>
<evidence type="ECO:0000256" key="9">
    <source>
        <dbReference type="PROSITE-ProRule" id="PRU00284"/>
    </source>
</evidence>
<reference evidence="13 14" key="1">
    <citation type="submission" date="2016-09" db="EMBL/GenBank/DDBJ databases">
        <title>Desulfuribacillus arsenicus sp. nov., an obligately anaerobic, dissimilatory arsenic- and antimonate-reducing bacterium isolated from anoxic sediments.</title>
        <authorList>
            <person name="Abin C.A."/>
            <person name="Hollibaugh J.T."/>
        </authorList>
    </citation>
    <scope>NUCLEOTIDE SEQUENCE [LARGE SCALE GENOMIC DNA]</scope>
    <source>
        <strain evidence="13 14">MLFW-2</strain>
    </source>
</reference>
<dbReference type="PROSITE" id="PS50111">
    <property type="entry name" value="CHEMOTAXIS_TRANSDUC_2"/>
    <property type="match status" value="1"/>
</dbReference>
<evidence type="ECO:0000313" key="13">
    <source>
        <dbReference type="EMBL" id="OEH85048.1"/>
    </source>
</evidence>
<keyword evidence="14" id="KW-1185">Reference proteome</keyword>
<organism evidence="13 14">
    <name type="scientific">Desulfuribacillus stibiiarsenatis</name>
    <dbReference type="NCBI Taxonomy" id="1390249"/>
    <lineage>
        <taxon>Bacteria</taxon>
        <taxon>Bacillati</taxon>
        <taxon>Bacillota</taxon>
        <taxon>Desulfuribacillia</taxon>
        <taxon>Desulfuribacillales</taxon>
        <taxon>Desulfuribacillaceae</taxon>
        <taxon>Desulfuribacillus</taxon>
    </lineage>
</organism>
<evidence type="ECO:0008006" key="15">
    <source>
        <dbReference type="Google" id="ProtNLM"/>
    </source>
</evidence>
<dbReference type="SMART" id="SM00283">
    <property type="entry name" value="MA"/>
    <property type="match status" value="1"/>
</dbReference>
<dbReference type="Gene3D" id="1.10.287.950">
    <property type="entry name" value="Methyl-accepting chemotaxis protein"/>
    <property type="match status" value="1"/>
</dbReference>
<evidence type="ECO:0000256" key="5">
    <source>
        <dbReference type="ARBA" id="ARBA00022989"/>
    </source>
</evidence>
<keyword evidence="6 10" id="KW-0472">Membrane</keyword>
<proteinExistence type="inferred from homology"/>
<comment type="similarity">
    <text evidence="8">Belongs to the methyl-accepting chemotaxis (MCP) protein family.</text>
</comment>
<evidence type="ECO:0000256" key="6">
    <source>
        <dbReference type="ARBA" id="ARBA00023136"/>
    </source>
</evidence>
<dbReference type="Pfam" id="PF02743">
    <property type="entry name" value="dCache_1"/>
    <property type="match status" value="1"/>
</dbReference>
<feature type="domain" description="HAMP" evidence="12">
    <location>
        <begin position="321"/>
        <end position="373"/>
    </location>
</feature>
<dbReference type="InterPro" id="IPR004089">
    <property type="entry name" value="MCPsignal_dom"/>
</dbReference>